<dbReference type="InterPro" id="IPR052032">
    <property type="entry name" value="ATP-dep_AA_Ligase"/>
</dbReference>
<dbReference type="Pfam" id="PF18130">
    <property type="entry name" value="ATPgrasp_N"/>
    <property type="match status" value="1"/>
</dbReference>
<dbReference type="InterPro" id="IPR041472">
    <property type="entry name" value="BL00235/CARNS1_N"/>
</dbReference>
<feature type="domain" description="BL00235/CARNS1 N-terminal" evidence="4">
    <location>
        <begin position="19"/>
        <end position="101"/>
    </location>
</feature>
<proteinExistence type="predicted"/>
<evidence type="ECO:0000256" key="3">
    <source>
        <dbReference type="ARBA" id="ARBA00022840"/>
    </source>
</evidence>
<keyword evidence="3" id="KW-0067">ATP-binding</keyword>
<keyword evidence="2" id="KW-0547">Nucleotide-binding</keyword>
<dbReference type="InterPro" id="IPR040570">
    <property type="entry name" value="LAL_C2"/>
</dbReference>
<evidence type="ECO:0000259" key="4">
    <source>
        <dbReference type="Pfam" id="PF18130"/>
    </source>
</evidence>
<organism evidence="6 7">
    <name type="scientific">Methylogaea oryzae</name>
    <dbReference type="NCBI Taxonomy" id="1295382"/>
    <lineage>
        <taxon>Bacteria</taxon>
        <taxon>Pseudomonadati</taxon>
        <taxon>Pseudomonadota</taxon>
        <taxon>Gammaproteobacteria</taxon>
        <taxon>Methylococcales</taxon>
        <taxon>Methylococcaceae</taxon>
        <taxon>Methylogaea</taxon>
    </lineage>
</organism>
<dbReference type="KEGG" id="moz:MoryE10_11800"/>
<keyword evidence="1" id="KW-0436">Ligase</keyword>
<evidence type="ECO:0000256" key="2">
    <source>
        <dbReference type="ARBA" id="ARBA00022741"/>
    </source>
</evidence>
<feature type="domain" description="L-amino acid ligase C-terminal" evidence="5">
    <location>
        <begin position="339"/>
        <end position="412"/>
    </location>
</feature>
<dbReference type="GO" id="GO:0016874">
    <property type="term" value="F:ligase activity"/>
    <property type="evidence" value="ECO:0007669"/>
    <property type="project" value="UniProtKB-KW"/>
</dbReference>
<dbReference type="PANTHER" id="PTHR43585:SF2">
    <property type="entry name" value="ATP-GRASP ENZYME FSQD"/>
    <property type="match status" value="1"/>
</dbReference>
<evidence type="ECO:0000256" key="1">
    <source>
        <dbReference type="ARBA" id="ARBA00022598"/>
    </source>
</evidence>
<name>A0A8D5AJA2_9GAMM</name>
<evidence type="ECO:0008006" key="8">
    <source>
        <dbReference type="Google" id="ProtNLM"/>
    </source>
</evidence>
<evidence type="ECO:0000313" key="6">
    <source>
        <dbReference type="EMBL" id="BBL70574.1"/>
    </source>
</evidence>
<dbReference type="Proteomes" id="UP000824988">
    <property type="component" value="Chromosome"/>
</dbReference>
<protein>
    <recommendedName>
        <fullName evidence="8">ATP-grasp domain-containing protein</fullName>
    </recommendedName>
</protein>
<evidence type="ECO:0000259" key="5">
    <source>
        <dbReference type="Pfam" id="PF18603"/>
    </source>
</evidence>
<dbReference type="Pfam" id="PF13535">
    <property type="entry name" value="ATP-grasp_4"/>
    <property type="match status" value="1"/>
</dbReference>
<accession>A0A8D5AJA2</accession>
<dbReference type="GO" id="GO:0005524">
    <property type="term" value="F:ATP binding"/>
    <property type="evidence" value="ECO:0007669"/>
    <property type="project" value="UniProtKB-KW"/>
</dbReference>
<dbReference type="PANTHER" id="PTHR43585">
    <property type="entry name" value="FUMIPYRROLE BIOSYNTHESIS PROTEIN C"/>
    <property type="match status" value="1"/>
</dbReference>
<reference evidence="6" key="1">
    <citation type="submission" date="2019-06" db="EMBL/GenBank/DDBJ databases">
        <title>Complete genome sequence of Methylogaea oryzae strain JCM16910.</title>
        <authorList>
            <person name="Asakawa S."/>
        </authorList>
    </citation>
    <scope>NUCLEOTIDE SEQUENCE</scope>
    <source>
        <strain evidence="6">E10</strain>
    </source>
</reference>
<dbReference type="EMBL" id="AP019782">
    <property type="protein sequence ID" value="BBL70574.1"/>
    <property type="molecule type" value="Genomic_DNA"/>
</dbReference>
<sequence length="414" mass="45075">MAHLLLLEAPGGNDFDILQAALAVGHEVTFFTADLAHYQRNGSLEAYLSRARAVIEIQPFSYAAFEKSAAAIHGETPFDGILCLIDIRIIEAAALAERLGLRFLNPQTATLLRDKYRVRCALAERGIAQPDFALATHNGELRNAVSDLGLPVIVKPCDGYGSQNITMLLTDDDINPLIDPLDHYLPCRTDYGLGVTANDRLLVERYIEGTLIGCDTLTLDGKHVMLGINEKSMFPPPFGAIQGSCFPSDRFDVAPVREYVFAVLDAVGFNDGASHTEIILSAEGPLLVEVNPRLVGAKIPRLLNLAFGRSVHRDLIDLHLGIPPSAAAYRKPDGYAVSRWIVAERAGTLADIRLPQTPDRRIKQVEILKTPGDAVTPPYQNSDRIGCVMALAETRAQAEQCANAYVSQVELAVI</sequence>
<dbReference type="Pfam" id="PF18603">
    <property type="entry name" value="LAL_C2"/>
    <property type="match status" value="1"/>
</dbReference>
<evidence type="ECO:0000313" key="7">
    <source>
        <dbReference type="Proteomes" id="UP000824988"/>
    </source>
</evidence>
<keyword evidence="7" id="KW-1185">Reference proteome</keyword>
<dbReference type="AlphaFoldDB" id="A0A8D5AJA2"/>
<gene>
    <name evidence="6" type="ORF">MoryE10_11800</name>
</gene>